<proteinExistence type="predicted"/>
<comment type="caution">
    <text evidence="1">The sequence shown here is derived from an EMBL/GenBank/DDBJ whole genome shotgun (WGS) entry which is preliminary data.</text>
</comment>
<keyword evidence="2" id="KW-1185">Reference proteome</keyword>
<gene>
    <name evidence="1" type="ORF">B0H66DRAFT_310390</name>
</gene>
<organism evidence="1 2">
    <name type="scientific">Apodospora peruviana</name>
    <dbReference type="NCBI Taxonomy" id="516989"/>
    <lineage>
        <taxon>Eukaryota</taxon>
        <taxon>Fungi</taxon>
        <taxon>Dikarya</taxon>
        <taxon>Ascomycota</taxon>
        <taxon>Pezizomycotina</taxon>
        <taxon>Sordariomycetes</taxon>
        <taxon>Sordariomycetidae</taxon>
        <taxon>Sordariales</taxon>
        <taxon>Lasiosphaeriaceae</taxon>
        <taxon>Apodospora</taxon>
    </lineage>
</organism>
<protein>
    <submittedName>
        <fullName evidence="1">Uncharacterized protein</fullName>
    </submittedName>
</protein>
<dbReference type="EMBL" id="JAUEDM010000005">
    <property type="protein sequence ID" value="KAK3317021.1"/>
    <property type="molecule type" value="Genomic_DNA"/>
</dbReference>
<dbReference type="AlphaFoldDB" id="A0AAE0I234"/>
<evidence type="ECO:0000313" key="2">
    <source>
        <dbReference type="Proteomes" id="UP001283341"/>
    </source>
</evidence>
<reference evidence="1" key="2">
    <citation type="submission" date="2023-06" db="EMBL/GenBank/DDBJ databases">
        <authorList>
            <consortium name="Lawrence Berkeley National Laboratory"/>
            <person name="Haridas S."/>
            <person name="Hensen N."/>
            <person name="Bonometti L."/>
            <person name="Westerberg I."/>
            <person name="Brannstrom I.O."/>
            <person name="Guillou S."/>
            <person name="Cros-Aarteil S."/>
            <person name="Calhoun S."/>
            <person name="Kuo A."/>
            <person name="Mondo S."/>
            <person name="Pangilinan J."/>
            <person name="Riley R."/>
            <person name="Labutti K."/>
            <person name="Andreopoulos B."/>
            <person name="Lipzen A."/>
            <person name="Chen C."/>
            <person name="Yanf M."/>
            <person name="Daum C."/>
            <person name="Ng V."/>
            <person name="Clum A."/>
            <person name="Steindorff A."/>
            <person name="Ohm R."/>
            <person name="Martin F."/>
            <person name="Silar P."/>
            <person name="Natvig D."/>
            <person name="Lalanne C."/>
            <person name="Gautier V."/>
            <person name="Ament-Velasquez S.L."/>
            <person name="Kruys A."/>
            <person name="Hutchinson M.I."/>
            <person name="Powell A.J."/>
            <person name="Barry K."/>
            <person name="Miller A.N."/>
            <person name="Grigoriev I.V."/>
            <person name="Debuchy R."/>
            <person name="Gladieux P."/>
            <person name="Thoren M.H."/>
            <person name="Johannesson H."/>
        </authorList>
    </citation>
    <scope>NUCLEOTIDE SEQUENCE</scope>
    <source>
        <strain evidence="1">CBS 118394</strain>
    </source>
</reference>
<name>A0AAE0I234_9PEZI</name>
<reference evidence="1" key="1">
    <citation type="journal article" date="2023" name="Mol. Phylogenet. Evol.">
        <title>Genome-scale phylogeny and comparative genomics of the fungal order Sordariales.</title>
        <authorList>
            <person name="Hensen N."/>
            <person name="Bonometti L."/>
            <person name="Westerberg I."/>
            <person name="Brannstrom I.O."/>
            <person name="Guillou S."/>
            <person name="Cros-Aarteil S."/>
            <person name="Calhoun S."/>
            <person name="Haridas S."/>
            <person name="Kuo A."/>
            <person name="Mondo S."/>
            <person name="Pangilinan J."/>
            <person name="Riley R."/>
            <person name="LaButti K."/>
            <person name="Andreopoulos B."/>
            <person name="Lipzen A."/>
            <person name="Chen C."/>
            <person name="Yan M."/>
            <person name="Daum C."/>
            <person name="Ng V."/>
            <person name="Clum A."/>
            <person name="Steindorff A."/>
            <person name="Ohm R.A."/>
            <person name="Martin F."/>
            <person name="Silar P."/>
            <person name="Natvig D.O."/>
            <person name="Lalanne C."/>
            <person name="Gautier V."/>
            <person name="Ament-Velasquez S.L."/>
            <person name="Kruys A."/>
            <person name="Hutchinson M.I."/>
            <person name="Powell A.J."/>
            <person name="Barry K."/>
            <person name="Miller A.N."/>
            <person name="Grigoriev I.V."/>
            <person name="Debuchy R."/>
            <person name="Gladieux P."/>
            <person name="Hiltunen Thoren M."/>
            <person name="Johannesson H."/>
        </authorList>
    </citation>
    <scope>NUCLEOTIDE SEQUENCE</scope>
    <source>
        <strain evidence="1">CBS 118394</strain>
    </source>
</reference>
<accession>A0AAE0I234</accession>
<sequence length="134" mass="14368">MERYAEHKARELGYDHTYEPHSCRHCSCIVLDQAAIAAAESGEHLLADQLSGASNVVLASSFEDAMRARDESCPLFGYLLGELIDLTEASPAILDIDGTGTVYGSLTAQGLKLSHKLGGLTLMNMLKVSIQSGK</sequence>
<dbReference type="Proteomes" id="UP001283341">
    <property type="component" value="Unassembled WGS sequence"/>
</dbReference>
<evidence type="ECO:0000313" key="1">
    <source>
        <dbReference type="EMBL" id="KAK3317021.1"/>
    </source>
</evidence>